<dbReference type="Pfam" id="PF11306">
    <property type="entry name" value="DUF3108"/>
    <property type="match status" value="1"/>
</dbReference>
<name>A0A967B8J2_9PROT</name>
<dbReference type="AlphaFoldDB" id="A0A967B8J2"/>
<gene>
    <name evidence="1" type="ORF">GOB87_08605</name>
</gene>
<sequence>MKQTRSQSRSGSRFPRQGKKLLGITFLLAALGGGIVPAQAGNVGTGSTAGSSHLSYTVYSHWLSVLSVETDFRLTDNRYETTMEARADGLVSLFMRMNIHANARGSIEQGQVKPQFYESTGWSRGMMRHVIIHYPGGNPKIERLEPVEDDREPVPDAMQQGAADILATMAKLFVSVRSTGRCDATYDIFDGIRLTRMELHTGAVEVPPSVDKEWRVPALRCDFMGHQVAGFVKGHRSASLRTPHGGSVWFENVEGRGLVPVRVSMEHPKIGRMTVELEKVGAVR</sequence>
<dbReference type="EMBL" id="WOTH01000014">
    <property type="protein sequence ID" value="NHO54016.1"/>
    <property type="molecule type" value="Genomic_DNA"/>
</dbReference>
<protein>
    <submittedName>
        <fullName evidence="1">DUF3108 domain-containing protein</fullName>
    </submittedName>
</protein>
<accession>A0A967B8J2</accession>
<reference evidence="1" key="1">
    <citation type="submission" date="2019-11" db="EMBL/GenBank/DDBJ databases">
        <title>Description of new Acetobacter species.</title>
        <authorList>
            <person name="Cleenwerck I."/>
            <person name="Sombolestani A.S."/>
        </authorList>
    </citation>
    <scope>NUCLEOTIDE SEQUENCE</scope>
    <source>
        <strain evidence="1">LMG 1626</strain>
    </source>
</reference>
<evidence type="ECO:0000313" key="2">
    <source>
        <dbReference type="Proteomes" id="UP000597459"/>
    </source>
</evidence>
<dbReference type="Proteomes" id="UP000597459">
    <property type="component" value="Unassembled WGS sequence"/>
</dbReference>
<comment type="caution">
    <text evidence="1">The sequence shown here is derived from an EMBL/GenBank/DDBJ whole genome shotgun (WGS) entry which is preliminary data.</text>
</comment>
<organism evidence="1 2">
    <name type="scientific">Acetobacter estunensis</name>
    <dbReference type="NCBI Taxonomy" id="104097"/>
    <lineage>
        <taxon>Bacteria</taxon>
        <taxon>Pseudomonadati</taxon>
        <taxon>Pseudomonadota</taxon>
        <taxon>Alphaproteobacteria</taxon>
        <taxon>Acetobacterales</taxon>
        <taxon>Acetobacteraceae</taxon>
        <taxon>Acetobacter</taxon>
    </lineage>
</organism>
<dbReference type="RefSeq" id="WP_166315273.1">
    <property type="nucleotide sequence ID" value="NZ_WOTH01000014.1"/>
</dbReference>
<evidence type="ECO:0000313" key="1">
    <source>
        <dbReference type="EMBL" id="NHO54016.1"/>
    </source>
</evidence>
<keyword evidence="2" id="KW-1185">Reference proteome</keyword>
<proteinExistence type="predicted"/>
<dbReference type="InterPro" id="IPR021457">
    <property type="entry name" value="DUF3108"/>
</dbReference>